<feature type="domain" description="Response regulatory" evidence="7">
    <location>
        <begin position="7"/>
        <end position="123"/>
    </location>
</feature>
<dbReference type="RefSeq" id="WP_130517566.1">
    <property type="nucleotide sequence ID" value="NZ_CAWZZE010000022.1"/>
</dbReference>
<dbReference type="InterPro" id="IPR000792">
    <property type="entry name" value="Tscrpt_reg_LuxR_C"/>
</dbReference>
<dbReference type="CDD" id="cd06170">
    <property type="entry name" value="LuxR_C_like"/>
    <property type="match status" value="1"/>
</dbReference>
<evidence type="ECO:0000313" key="8">
    <source>
        <dbReference type="EMBL" id="MDQ1118428.1"/>
    </source>
</evidence>
<gene>
    <name evidence="12" type="ORF">EA655_16750</name>
    <name evidence="11" type="ORF">EA656_17620</name>
    <name evidence="9" type="ORF">EA658_20455</name>
    <name evidence="10" type="ORF">EA661_08345</name>
    <name evidence="8" type="ORF">QE383_000736</name>
</gene>
<evidence type="ECO:0000259" key="7">
    <source>
        <dbReference type="PROSITE" id="PS50110"/>
    </source>
</evidence>
<evidence type="ECO:0000313" key="11">
    <source>
        <dbReference type="EMBL" id="TAA31657.1"/>
    </source>
</evidence>
<feature type="domain" description="HTH luxR-type" evidence="6">
    <location>
        <begin position="148"/>
        <end position="213"/>
    </location>
</feature>
<accession>A0A4Q8M0S0</accession>
<dbReference type="SUPFAM" id="SSF52172">
    <property type="entry name" value="CheY-like"/>
    <property type="match status" value="1"/>
</dbReference>
<dbReference type="GO" id="GO:0000160">
    <property type="term" value="P:phosphorelay signal transduction system"/>
    <property type="evidence" value="ECO:0007669"/>
    <property type="project" value="InterPro"/>
</dbReference>
<dbReference type="EMBL" id="SHMG01000012">
    <property type="protein sequence ID" value="TAA38533.1"/>
    <property type="molecule type" value="Genomic_DNA"/>
</dbReference>
<organism evidence="11 14">
    <name type="scientific">Pseudoxanthomonas winnipegensis</name>
    <dbReference type="NCBI Taxonomy" id="2480810"/>
    <lineage>
        <taxon>Bacteria</taxon>
        <taxon>Pseudomonadati</taxon>
        <taxon>Pseudomonadota</taxon>
        <taxon>Gammaproteobacteria</taxon>
        <taxon>Lysobacterales</taxon>
        <taxon>Lysobacteraceae</taxon>
        <taxon>Pseudoxanthomonas</taxon>
    </lineage>
</organism>
<reference evidence="8" key="2">
    <citation type="submission" date="2023-07" db="EMBL/GenBank/DDBJ databases">
        <title>Functional and genomic diversity of the sorghum phyllosphere microbiome.</title>
        <authorList>
            <person name="Shade A."/>
        </authorList>
    </citation>
    <scope>NUCLEOTIDE SEQUENCE</scope>
    <source>
        <strain evidence="8">SORGH_AS_0908</strain>
    </source>
</reference>
<accession>A0A4Q9TAM6</accession>
<evidence type="ECO:0000256" key="5">
    <source>
        <dbReference type="PROSITE-ProRule" id="PRU00169"/>
    </source>
</evidence>
<feature type="modified residue" description="4-aspartylphosphate" evidence="5">
    <location>
        <position position="58"/>
    </location>
</feature>
<keyword evidence="4" id="KW-0804">Transcription</keyword>
<dbReference type="SMART" id="SM00448">
    <property type="entry name" value="REC"/>
    <property type="match status" value="1"/>
</dbReference>
<dbReference type="PANTHER" id="PTHR43214">
    <property type="entry name" value="TWO-COMPONENT RESPONSE REGULATOR"/>
    <property type="match status" value="1"/>
</dbReference>
<dbReference type="Proteomes" id="UP000292087">
    <property type="component" value="Unassembled WGS sequence"/>
</dbReference>
<name>A0A4Q8LN17_9GAMM</name>
<keyword evidence="15" id="KW-1185">Reference proteome</keyword>
<evidence type="ECO:0000313" key="10">
    <source>
        <dbReference type="EMBL" id="TAA31556.1"/>
    </source>
</evidence>
<evidence type="ECO:0000256" key="4">
    <source>
        <dbReference type="ARBA" id="ARBA00023163"/>
    </source>
</evidence>
<protein>
    <submittedName>
        <fullName evidence="11">Response regulator transcription factor</fullName>
    </submittedName>
    <submittedName>
        <fullName evidence="8">Two-component system response regulator NreC</fullName>
    </submittedName>
</protein>
<dbReference type="SUPFAM" id="SSF46894">
    <property type="entry name" value="C-terminal effector domain of the bipartite response regulators"/>
    <property type="match status" value="1"/>
</dbReference>
<dbReference type="GO" id="GO:0006355">
    <property type="term" value="P:regulation of DNA-templated transcription"/>
    <property type="evidence" value="ECO:0007669"/>
    <property type="project" value="InterPro"/>
</dbReference>
<dbReference type="AlphaFoldDB" id="A0A4Q8LN17"/>
<evidence type="ECO:0000256" key="2">
    <source>
        <dbReference type="ARBA" id="ARBA00023015"/>
    </source>
</evidence>
<dbReference type="GO" id="GO:0003677">
    <property type="term" value="F:DNA binding"/>
    <property type="evidence" value="ECO:0007669"/>
    <property type="project" value="UniProtKB-KW"/>
</dbReference>
<proteinExistence type="predicted"/>
<comment type="caution">
    <text evidence="11">The sequence shown here is derived from an EMBL/GenBank/DDBJ whole genome shotgun (WGS) entry which is preliminary data.</text>
</comment>
<evidence type="ECO:0000313" key="12">
    <source>
        <dbReference type="EMBL" id="TAA38533.1"/>
    </source>
</evidence>
<dbReference type="Proteomes" id="UP000291286">
    <property type="component" value="Unassembled WGS sequence"/>
</dbReference>
<dbReference type="SMART" id="SM00421">
    <property type="entry name" value="HTH_LUXR"/>
    <property type="match status" value="1"/>
</dbReference>
<dbReference type="EMBL" id="JAUTBB010000001">
    <property type="protein sequence ID" value="MDQ1118428.1"/>
    <property type="molecule type" value="Genomic_DNA"/>
</dbReference>
<dbReference type="PANTHER" id="PTHR43214:SF41">
    <property type="entry name" value="NITRATE_NITRITE RESPONSE REGULATOR PROTEIN NARP"/>
    <property type="match status" value="1"/>
</dbReference>
<reference evidence="13 14" key="1">
    <citation type="submission" date="2019-02" db="EMBL/GenBank/DDBJ databases">
        <title>WGS of Pseudoxanthomonas species novum from clinical isolates.</title>
        <authorList>
            <person name="Bernier A.-M."/>
            <person name="Bernard K."/>
            <person name="Vachon A."/>
        </authorList>
    </citation>
    <scope>NUCLEOTIDE SEQUENCE [LARGE SCALE GENOMIC DNA]</scope>
    <source>
        <strain evidence="15">NML 170316</strain>
        <strain evidence="12 16">NML130969</strain>
        <strain evidence="11 14">NML140781</strain>
        <strain evidence="9">NML170316</strain>
        <strain evidence="10 13">NML171202</strain>
    </source>
</reference>
<dbReference type="InterPro" id="IPR039420">
    <property type="entry name" value="WalR-like"/>
</dbReference>
<evidence type="ECO:0000313" key="16">
    <source>
        <dbReference type="Proteomes" id="UP000294164"/>
    </source>
</evidence>
<dbReference type="Proteomes" id="UP000294164">
    <property type="component" value="Unassembled WGS sequence"/>
</dbReference>
<dbReference type="InterPro" id="IPR016032">
    <property type="entry name" value="Sig_transdc_resp-reg_C-effctor"/>
</dbReference>
<dbReference type="CDD" id="cd17535">
    <property type="entry name" value="REC_NarL-like"/>
    <property type="match status" value="1"/>
</dbReference>
<dbReference type="EMBL" id="SHMF01000006">
    <property type="protein sequence ID" value="TAA31657.1"/>
    <property type="molecule type" value="Genomic_DNA"/>
</dbReference>
<dbReference type="Gene3D" id="3.40.50.2300">
    <property type="match status" value="1"/>
</dbReference>
<keyword evidence="2" id="KW-0805">Transcription regulation</keyword>
<evidence type="ECO:0000313" key="14">
    <source>
        <dbReference type="Proteomes" id="UP000292087"/>
    </source>
</evidence>
<dbReference type="InterPro" id="IPR058245">
    <property type="entry name" value="NreC/VraR/RcsB-like_REC"/>
</dbReference>
<dbReference type="PRINTS" id="PR00038">
    <property type="entry name" value="HTHLUXR"/>
</dbReference>
<dbReference type="Pfam" id="PF00072">
    <property type="entry name" value="Response_reg"/>
    <property type="match status" value="1"/>
</dbReference>
<evidence type="ECO:0000256" key="3">
    <source>
        <dbReference type="ARBA" id="ARBA00023125"/>
    </source>
</evidence>
<dbReference type="OrthoDB" id="9796655at2"/>
<dbReference type="InterPro" id="IPR011006">
    <property type="entry name" value="CheY-like_superfamily"/>
</dbReference>
<dbReference type="InterPro" id="IPR001789">
    <property type="entry name" value="Sig_transdc_resp-reg_receiver"/>
</dbReference>
<dbReference type="Proteomes" id="UP000293089">
    <property type="component" value="Unassembled WGS sequence"/>
</dbReference>
<evidence type="ECO:0000256" key="1">
    <source>
        <dbReference type="ARBA" id="ARBA00022553"/>
    </source>
</evidence>
<keyword evidence="3" id="KW-0238">DNA-binding</keyword>
<dbReference type="PROSITE" id="PS50043">
    <property type="entry name" value="HTH_LUXR_2"/>
    <property type="match status" value="1"/>
</dbReference>
<dbReference type="PROSITE" id="PS50110">
    <property type="entry name" value="RESPONSE_REGULATORY"/>
    <property type="match status" value="1"/>
</dbReference>
<keyword evidence="1 5" id="KW-0597">Phosphoprotein</keyword>
<dbReference type="GeneID" id="93829827"/>
<dbReference type="EMBL" id="SHME01000009">
    <property type="protein sequence ID" value="TAA16255.1"/>
    <property type="molecule type" value="Genomic_DNA"/>
</dbReference>
<sequence length="216" mass="23489">MPTAPIRVLLADDHTLVRESLASLLQAAGGIQVVAQAADGVAAVAAAQTCQPDVVVVDISMPRLNGIDVIRRLRSDVPEARVLVLTMHEEHEYVLHAVRAGAAGYLLKEAATAELIAAVRNLHAGQGHFSPQAALALAAQIQQPGRELDDPYQALTSREREVFHLIVEGQTTKEIARRLDISTKTAENHRFRVLNKLSVRNTAELVRYAVRHGLLD</sequence>
<dbReference type="Pfam" id="PF00196">
    <property type="entry name" value="GerE"/>
    <property type="match status" value="1"/>
</dbReference>
<accession>A0A4Q8LNA8</accession>
<accession>A0A4Q8LN17</accession>
<evidence type="ECO:0000313" key="9">
    <source>
        <dbReference type="EMBL" id="TAA16255.1"/>
    </source>
</evidence>
<dbReference type="Proteomes" id="UP001234354">
    <property type="component" value="Unassembled WGS sequence"/>
</dbReference>
<evidence type="ECO:0000259" key="6">
    <source>
        <dbReference type="PROSITE" id="PS50043"/>
    </source>
</evidence>
<evidence type="ECO:0000313" key="15">
    <source>
        <dbReference type="Proteomes" id="UP000293089"/>
    </source>
</evidence>
<evidence type="ECO:0000313" key="13">
    <source>
        <dbReference type="Proteomes" id="UP000291286"/>
    </source>
</evidence>
<dbReference type="EMBL" id="SHMB01000002">
    <property type="protein sequence ID" value="TAA31556.1"/>
    <property type="molecule type" value="Genomic_DNA"/>
</dbReference>